<dbReference type="SUPFAM" id="SSF53720">
    <property type="entry name" value="ALDH-like"/>
    <property type="match status" value="1"/>
</dbReference>
<dbReference type="EMBL" id="UINC01019086">
    <property type="protein sequence ID" value="SVA80632.1"/>
    <property type="molecule type" value="Genomic_DNA"/>
</dbReference>
<reference evidence="4" key="1">
    <citation type="submission" date="2018-05" db="EMBL/GenBank/DDBJ databases">
        <authorList>
            <person name="Lanie J.A."/>
            <person name="Ng W.-L."/>
            <person name="Kazmierczak K.M."/>
            <person name="Andrzejewski T.M."/>
            <person name="Davidsen T.M."/>
            <person name="Wayne K.J."/>
            <person name="Tettelin H."/>
            <person name="Glass J.I."/>
            <person name="Rusch D."/>
            <person name="Podicherti R."/>
            <person name="Tsui H.-C.T."/>
            <person name="Winkler M.E."/>
        </authorList>
    </citation>
    <scope>NUCLEOTIDE SEQUENCE</scope>
</reference>
<evidence type="ECO:0000259" key="3">
    <source>
        <dbReference type="Pfam" id="PF00171"/>
    </source>
</evidence>
<dbReference type="InterPro" id="IPR016162">
    <property type="entry name" value="Ald_DH_N"/>
</dbReference>
<dbReference type="FunFam" id="3.40.605.10:FF:000007">
    <property type="entry name" value="NAD/NADP-dependent betaine aldehyde dehydrogenase"/>
    <property type="match status" value="1"/>
</dbReference>
<dbReference type="GO" id="GO:0016620">
    <property type="term" value="F:oxidoreductase activity, acting on the aldehyde or oxo group of donors, NAD or NADP as acceptor"/>
    <property type="evidence" value="ECO:0007669"/>
    <property type="project" value="InterPro"/>
</dbReference>
<dbReference type="FunFam" id="3.40.309.10:FF:000005">
    <property type="entry name" value="1-pyrroline-5-carboxylate dehydrogenase 1"/>
    <property type="match status" value="1"/>
</dbReference>
<evidence type="ECO:0000313" key="4">
    <source>
        <dbReference type="EMBL" id="SVA80632.1"/>
    </source>
</evidence>
<dbReference type="InterPro" id="IPR016161">
    <property type="entry name" value="Ald_DH/histidinol_DH"/>
</dbReference>
<keyword evidence="2" id="KW-0560">Oxidoreductase</keyword>
<dbReference type="InterPro" id="IPR016160">
    <property type="entry name" value="Ald_DH_CS_CYS"/>
</dbReference>
<protein>
    <recommendedName>
        <fullName evidence="3">Aldehyde dehydrogenase domain-containing protein</fullName>
    </recommendedName>
</protein>
<dbReference type="Gene3D" id="3.40.605.10">
    <property type="entry name" value="Aldehyde Dehydrogenase, Chain A, domain 1"/>
    <property type="match status" value="1"/>
</dbReference>
<dbReference type="InterPro" id="IPR016163">
    <property type="entry name" value="Ald_DH_C"/>
</dbReference>
<evidence type="ECO:0000256" key="2">
    <source>
        <dbReference type="ARBA" id="ARBA00023002"/>
    </source>
</evidence>
<dbReference type="PROSITE" id="PS00070">
    <property type="entry name" value="ALDEHYDE_DEHYDR_CYS"/>
    <property type="match status" value="1"/>
</dbReference>
<dbReference type="PANTHER" id="PTHR11699">
    <property type="entry name" value="ALDEHYDE DEHYDROGENASE-RELATED"/>
    <property type="match status" value="1"/>
</dbReference>
<evidence type="ECO:0000256" key="1">
    <source>
        <dbReference type="ARBA" id="ARBA00009986"/>
    </source>
</evidence>
<dbReference type="Pfam" id="PF00171">
    <property type="entry name" value="Aldedh"/>
    <property type="match status" value="1"/>
</dbReference>
<name>A0A381YVI4_9ZZZZ</name>
<feature type="domain" description="Aldehyde dehydrogenase" evidence="3">
    <location>
        <begin position="11"/>
        <end position="475"/>
    </location>
</feature>
<accession>A0A381YVI4</accession>
<organism evidence="4">
    <name type="scientific">marine metagenome</name>
    <dbReference type="NCBI Taxonomy" id="408172"/>
    <lineage>
        <taxon>unclassified sequences</taxon>
        <taxon>metagenomes</taxon>
        <taxon>ecological metagenomes</taxon>
    </lineage>
</organism>
<dbReference type="Gene3D" id="3.40.309.10">
    <property type="entry name" value="Aldehyde Dehydrogenase, Chain A, domain 2"/>
    <property type="match status" value="1"/>
</dbReference>
<dbReference type="InterPro" id="IPR015590">
    <property type="entry name" value="Aldehyde_DH_dom"/>
</dbReference>
<dbReference type="AlphaFoldDB" id="A0A381YVI4"/>
<sequence length="490" mass="53434">MIYKNYINREWINSAAKKTFDNINPAKLTHTIGQFQDSEVADVRVAVACAKEAFKTWKEVPAPKRADYLFKAAELLIRDKECIAKGMTQEMGKVLAETRGDVQEAIDIAYYAAGAGRRLTGETVPSELANKWSMSARLPYGVIGMITPWNFPIAIPSWKAFPAIVAGNTVVLKPAEDTPWSVIKLAEIFHEAGLPEGVFNVITGYGPSAGLPLVQHPDVKVVSFTGSSATGSIIADECSKLGKKYSLELGGKNSITVTENADLDLAVEGVVFGAFGTTGQRCTACSRVIVHSSVLQKFTDKLHGRTDGLKIGDGLDSKTDVGPLINQKAMNKVERYVARALERDDYLLTGGYTSNGKQDGWFYMPTIFTEIDPDNELAQEEIFGPVVSIISYETFDEMMDIVNGTRYGLSAAIYTQDINESFRFMKDVETGLAYVNTSCIGAEVGSNFGGIKDTSPISSREAGSQMFDAVTYVKTMNIDFSGQLQKAQIE</sequence>
<gene>
    <name evidence="4" type="ORF">METZ01_LOCUS133486</name>
</gene>
<comment type="similarity">
    <text evidence="1">Belongs to the aldehyde dehydrogenase family.</text>
</comment>
<proteinExistence type="inferred from homology"/>